<keyword evidence="2" id="KW-1185">Reference proteome</keyword>
<name>A0A0D0BS90_9AGAR</name>
<dbReference type="EMBL" id="KN834786">
    <property type="protein sequence ID" value="KIK58201.1"/>
    <property type="molecule type" value="Genomic_DNA"/>
</dbReference>
<sequence length="66" mass="7811">MNHPSYIRVSVTIQIIIDNSLTSIYAEIRIRWSLLHPLVSFQDRGRCFTTDFQFCLRKTGTHTQRK</sequence>
<evidence type="ECO:0000313" key="2">
    <source>
        <dbReference type="Proteomes" id="UP000053593"/>
    </source>
</evidence>
<organism evidence="1 2">
    <name type="scientific">Collybiopsis luxurians FD-317 M1</name>
    <dbReference type="NCBI Taxonomy" id="944289"/>
    <lineage>
        <taxon>Eukaryota</taxon>
        <taxon>Fungi</taxon>
        <taxon>Dikarya</taxon>
        <taxon>Basidiomycota</taxon>
        <taxon>Agaricomycotina</taxon>
        <taxon>Agaricomycetes</taxon>
        <taxon>Agaricomycetidae</taxon>
        <taxon>Agaricales</taxon>
        <taxon>Marasmiineae</taxon>
        <taxon>Omphalotaceae</taxon>
        <taxon>Collybiopsis</taxon>
        <taxon>Collybiopsis luxurians</taxon>
    </lineage>
</organism>
<dbReference type="Proteomes" id="UP000053593">
    <property type="component" value="Unassembled WGS sequence"/>
</dbReference>
<protein>
    <submittedName>
        <fullName evidence="1">Uncharacterized protein</fullName>
    </submittedName>
</protein>
<dbReference type="HOGENOM" id="CLU_2831441_0_0_1"/>
<proteinExistence type="predicted"/>
<dbReference type="AlphaFoldDB" id="A0A0D0BS90"/>
<evidence type="ECO:0000313" key="1">
    <source>
        <dbReference type="EMBL" id="KIK58201.1"/>
    </source>
</evidence>
<gene>
    <name evidence="1" type="ORF">GYMLUDRAFT_45413</name>
</gene>
<accession>A0A0D0BS90</accession>
<reference evidence="1 2" key="1">
    <citation type="submission" date="2014-04" db="EMBL/GenBank/DDBJ databases">
        <title>Evolutionary Origins and Diversification of the Mycorrhizal Mutualists.</title>
        <authorList>
            <consortium name="DOE Joint Genome Institute"/>
            <consortium name="Mycorrhizal Genomics Consortium"/>
            <person name="Kohler A."/>
            <person name="Kuo A."/>
            <person name="Nagy L.G."/>
            <person name="Floudas D."/>
            <person name="Copeland A."/>
            <person name="Barry K.W."/>
            <person name="Cichocki N."/>
            <person name="Veneault-Fourrey C."/>
            <person name="LaButti K."/>
            <person name="Lindquist E.A."/>
            <person name="Lipzen A."/>
            <person name="Lundell T."/>
            <person name="Morin E."/>
            <person name="Murat C."/>
            <person name="Riley R."/>
            <person name="Ohm R."/>
            <person name="Sun H."/>
            <person name="Tunlid A."/>
            <person name="Henrissat B."/>
            <person name="Grigoriev I.V."/>
            <person name="Hibbett D.S."/>
            <person name="Martin F."/>
        </authorList>
    </citation>
    <scope>NUCLEOTIDE SEQUENCE [LARGE SCALE GENOMIC DNA]</scope>
    <source>
        <strain evidence="1 2">FD-317 M1</strain>
    </source>
</reference>